<evidence type="ECO:0000313" key="2">
    <source>
        <dbReference type="EMBL" id="AAM06015.1"/>
    </source>
</evidence>
<sequence length="97" mass="10627">MAAHHTDEPQEGDPGEWHYAQAQGYGLCLLLQPEAAAGRIGGNREPDEHIGGDMQHGKEDTGDGCNTRRLESQVIQGTYFFVHYFLLKTGSVSLTVI</sequence>
<keyword evidence="3" id="KW-1185">Reference proteome</keyword>
<name>Q8TMM0_METAC</name>
<evidence type="ECO:0000313" key="3">
    <source>
        <dbReference type="Proteomes" id="UP000002487"/>
    </source>
</evidence>
<accession>Q8TMM0</accession>
<dbReference type="EnsemblBacteria" id="AAM06015">
    <property type="protein sequence ID" value="AAM06015"/>
    <property type="gene ID" value="MA_2637"/>
</dbReference>
<evidence type="ECO:0000256" key="1">
    <source>
        <dbReference type="SAM" id="MobiDB-lite"/>
    </source>
</evidence>
<proteinExistence type="predicted"/>
<protein>
    <submittedName>
        <fullName evidence="2">Uncharacterized protein</fullName>
    </submittedName>
</protein>
<dbReference type="InParanoid" id="Q8TMM0"/>
<dbReference type="Proteomes" id="UP000002487">
    <property type="component" value="Chromosome"/>
</dbReference>
<organism evidence="2 3">
    <name type="scientific">Methanosarcina acetivorans (strain ATCC 35395 / DSM 2834 / JCM 12185 / C2A)</name>
    <dbReference type="NCBI Taxonomy" id="188937"/>
    <lineage>
        <taxon>Archaea</taxon>
        <taxon>Methanobacteriati</taxon>
        <taxon>Methanobacteriota</taxon>
        <taxon>Stenosarchaea group</taxon>
        <taxon>Methanomicrobia</taxon>
        <taxon>Methanosarcinales</taxon>
        <taxon>Methanosarcinaceae</taxon>
        <taxon>Methanosarcina</taxon>
    </lineage>
</organism>
<dbReference type="KEGG" id="mac:MA_2637"/>
<feature type="compositionally biased region" description="Basic and acidic residues" evidence="1">
    <location>
        <begin position="42"/>
        <end position="65"/>
    </location>
</feature>
<dbReference type="AlphaFoldDB" id="Q8TMM0"/>
<feature type="region of interest" description="Disordered" evidence="1">
    <location>
        <begin position="39"/>
        <end position="65"/>
    </location>
</feature>
<dbReference type="HOGENOM" id="CLU_2340131_0_0_2"/>
<reference evidence="2 3" key="1">
    <citation type="journal article" date="2002" name="Genome Res.">
        <title>The genome of Methanosarcina acetivorans reveals extensive metabolic and physiological diversity.</title>
        <authorList>
            <person name="Galagan J.E."/>
            <person name="Nusbaum C."/>
            <person name="Roy A."/>
            <person name="Endrizzi M.G."/>
            <person name="Macdonald P."/>
            <person name="FitzHugh W."/>
            <person name="Calvo S."/>
            <person name="Engels R."/>
            <person name="Smirnov S."/>
            <person name="Atnoor D."/>
            <person name="Brown A."/>
            <person name="Allen N."/>
            <person name="Naylor J."/>
            <person name="Stange-Thomann N."/>
            <person name="DeArellano K."/>
            <person name="Johnson R."/>
            <person name="Linton L."/>
            <person name="McEwan P."/>
            <person name="McKernan K."/>
            <person name="Talamas J."/>
            <person name="Tirrell A."/>
            <person name="Ye W."/>
            <person name="Zimmer A."/>
            <person name="Barber R.D."/>
            <person name="Cann I."/>
            <person name="Graham D.E."/>
            <person name="Grahame D.A."/>
            <person name="Guss A."/>
            <person name="Hedderich R."/>
            <person name="Ingram-Smith C."/>
            <person name="Kuettner C.H."/>
            <person name="Krzycki J.A."/>
            <person name="Leigh J.A."/>
            <person name="Li W."/>
            <person name="Liu J."/>
            <person name="Mukhopadhyay B."/>
            <person name="Reeve J.N."/>
            <person name="Smith K."/>
            <person name="Springer T.A."/>
            <person name="Umayam L.A."/>
            <person name="White O."/>
            <person name="White R.H."/>
            <person name="de Macario E.C."/>
            <person name="Ferry J.G."/>
            <person name="Jarrell K.F."/>
            <person name="Jing H."/>
            <person name="Macario A.J.L."/>
            <person name="Paulsen I."/>
            <person name="Pritchett M."/>
            <person name="Sowers K.R."/>
            <person name="Swanson R.V."/>
            <person name="Zinder S.H."/>
            <person name="Lander E."/>
            <person name="Metcalf W.W."/>
            <person name="Birren B."/>
        </authorList>
    </citation>
    <scope>NUCLEOTIDE SEQUENCE [LARGE SCALE GENOMIC DNA]</scope>
    <source>
        <strain evidence="3">ATCC 35395 / DSM 2834 / JCM 12185 / C2A</strain>
    </source>
</reference>
<dbReference type="EMBL" id="AE010299">
    <property type="protein sequence ID" value="AAM06015.1"/>
    <property type="molecule type" value="Genomic_DNA"/>
</dbReference>
<gene>
    <name evidence="2" type="ordered locus">MA_2637</name>
</gene>